<accession>A0AAD6SNX2</accession>
<gene>
    <name evidence="1" type="ORF">C8F04DRAFT_887473</name>
</gene>
<keyword evidence="2" id="KW-1185">Reference proteome</keyword>
<evidence type="ECO:0000313" key="1">
    <source>
        <dbReference type="EMBL" id="KAJ7029142.1"/>
    </source>
</evidence>
<evidence type="ECO:0008006" key="3">
    <source>
        <dbReference type="Google" id="ProtNLM"/>
    </source>
</evidence>
<dbReference type="Gene3D" id="3.60.10.10">
    <property type="entry name" value="Endonuclease/exonuclease/phosphatase"/>
    <property type="match status" value="1"/>
</dbReference>
<evidence type="ECO:0000313" key="2">
    <source>
        <dbReference type="Proteomes" id="UP001218188"/>
    </source>
</evidence>
<sequence length="223" mass="25616">VFAPAESMEENKRFWDELYDMWMTLDLPVPDSLEGDMNIVEEPIDRLPHRRDNDAAVAALARFKRLLGLEDGWRKTNPETKEYTYSSGHQTHSRLDRVYVSPAVLKYSRNWTISDAAGGLTDHRLVSMQIRAPGSPYIGKGRYTIPLFLLRDKEFINYTTKLGAELEAKIVDNPEDATKIQSGFKQFKDDIREFARKRAKVAVGALEGKKRKLQKERDAILKD</sequence>
<proteinExistence type="predicted"/>
<comment type="caution">
    <text evidence="1">The sequence shown here is derived from an EMBL/GenBank/DDBJ whole genome shotgun (WGS) entry which is preliminary data.</text>
</comment>
<dbReference type="SUPFAM" id="SSF56219">
    <property type="entry name" value="DNase I-like"/>
    <property type="match status" value="1"/>
</dbReference>
<reference evidence="1" key="1">
    <citation type="submission" date="2023-03" db="EMBL/GenBank/DDBJ databases">
        <title>Massive genome expansion in bonnet fungi (Mycena s.s.) driven by repeated elements and novel gene families across ecological guilds.</title>
        <authorList>
            <consortium name="Lawrence Berkeley National Laboratory"/>
            <person name="Harder C.B."/>
            <person name="Miyauchi S."/>
            <person name="Viragh M."/>
            <person name="Kuo A."/>
            <person name="Thoen E."/>
            <person name="Andreopoulos B."/>
            <person name="Lu D."/>
            <person name="Skrede I."/>
            <person name="Drula E."/>
            <person name="Henrissat B."/>
            <person name="Morin E."/>
            <person name="Kohler A."/>
            <person name="Barry K."/>
            <person name="LaButti K."/>
            <person name="Morin E."/>
            <person name="Salamov A."/>
            <person name="Lipzen A."/>
            <person name="Mereny Z."/>
            <person name="Hegedus B."/>
            <person name="Baldrian P."/>
            <person name="Stursova M."/>
            <person name="Weitz H."/>
            <person name="Taylor A."/>
            <person name="Grigoriev I.V."/>
            <person name="Nagy L.G."/>
            <person name="Martin F."/>
            <person name="Kauserud H."/>
        </authorList>
    </citation>
    <scope>NUCLEOTIDE SEQUENCE</scope>
    <source>
        <strain evidence="1">CBHHK200</strain>
    </source>
</reference>
<name>A0AAD6SNX2_9AGAR</name>
<protein>
    <recommendedName>
        <fullName evidence="3">Endonuclease/exonuclease/phosphatase domain-containing protein</fullName>
    </recommendedName>
</protein>
<feature type="non-terminal residue" evidence="1">
    <location>
        <position position="223"/>
    </location>
</feature>
<feature type="non-terminal residue" evidence="1">
    <location>
        <position position="1"/>
    </location>
</feature>
<dbReference type="AlphaFoldDB" id="A0AAD6SNX2"/>
<dbReference type="EMBL" id="JARJCM010000104">
    <property type="protein sequence ID" value="KAJ7029142.1"/>
    <property type="molecule type" value="Genomic_DNA"/>
</dbReference>
<dbReference type="Proteomes" id="UP001218188">
    <property type="component" value="Unassembled WGS sequence"/>
</dbReference>
<organism evidence="1 2">
    <name type="scientific">Mycena alexandri</name>
    <dbReference type="NCBI Taxonomy" id="1745969"/>
    <lineage>
        <taxon>Eukaryota</taxon>
        <taxon>Fungi</taxon>
        <taxon>Dikarya</taxon>
        <taxon>Basidiomycota</taxon>
        <taxon>Agaricomycotina</taxon>
        <taxon>Agaricomycetes</taxon>
        <taxon>Agaricomycetidae</taxon>
        <taxon>Agaricales</taxon>
        <taxon>Marasmiineae</taxon>
        <taxon>Mycenaceae</taxon>
        <taxon>Mycena</taxon>
    </lineage>
</organism>
<dbReference type="InterPro" id="IPR036691">
    <property type="entry name" value="Endo/exonu/phosph_ase_sf"/>
</dbReference>